<feature type="domain" description="HTH cro/C1-type" evidence="2">
    <location>
        <begin position="11"/>
        <end position="65"/>
    </location>
</feature>
<dbReference type="PANTHER" id="PTHR46797:SF1">
    <property type="entry name" value="METHYLPHOSPHONATE SYNTHASE"/>
    <property type="match status" value="1"/>
</dbReference>
<reference evidence="4" key="1">
    <citation type="journal article" date="2018" name="Front. Microbiol.">
        <title>Genome-Based Analysis Reveals the Taxonomy and Diversity of the Family Idiomarinaceae.</title>
        <authorList>
            <person name="Liu Y."/>
            <person name="Lai Q."/>
            <person name="Shao Z."/>
        </authorList>
    </citation>
    <scope>NUCLEOTIDE SEQUENCE [LARGE SCALE GENOMIC DNA]</scope>
    <source>
        <strain evidence="4">SN-14</strain>
    </source>
</reference>
<sequence>MDIKTAFGMAVKVKRVECRLSQEQLANGADMARSFISRVERGTANPSVSSVMKIAATLRCVPSELWLRAEAYLEDK</sequence>
<keyword evidence="1" id="KW-0238">DNA-binding</keyword>
<keyword evidence="4" id="KW-1185">Reference proteome</keyword>
<dbReference type="GO" id="GO:0005829">
    <property type="term" value="C:cytosol"/>
    <property type="evidence" value="ECO:0007669"/>
    <property type="project" value="TreeGrafter"/>
</dbReference>
<dbReference type="PANTHER" id="PTHR46797">
    <property type="entry name" value="HTH-TYPE TRANSCRIPTIONAL REGULATOR"/>
    <property type="match status" value="1"/>
</dbReference>
<proteinExistence type="predicted"/>
<dbReference type="AlphaFoldDB" id="A0AA94EGD0"/>
<gene>
    <name evidence="3" type="ORF">CWE23_07735</name>
</gene>
<accession>A0AA94EGD0</accession>
<dbReference type="CDD" id="cd00093">
    <property type="entry name" value="HTH_XRE"/>
    <property type="match status" value="1"/>
</dbReference>
<name>A0AA94EGD0_9GAMM</name>
<dbReference type="InterPro" id="IPR001387">
    <property type="entry name" value="Cro/C1-type_HTH"/>
</dbReference>
<dbReference type="SMART" id="SM00530">
    <property type="entry name" value="HTH_XRE"/>
    <property type="match status" value="1"/>
</dbReference>
<protein>
    <submittedName>
        <fullName evidence="3">XRE family transcriptional regulator</fullName>
    </submittedName>
</protein>
<dbReference type="EMBL" id="PIPS01000002">
    <property type="protein sequence ID" value="RUO43585.1"/>
    <property type="molecule type" value="Genomic_DNA"/>
</dbReference>
<organism evidence="3 4">
    <name type="scientific">Idiomarina aquatica</name>
    <dbReference type="NCBI Taxonomy" id="1327752"/>
    <lineage>
        <taxon>Bacteria</taxon>
        <taxon>Pseudomonadati</taxon>
        <taxon>Pseudomonadota</taxon>
        <taxon>Gammaproteobacteria</taxon>
        <taxon>Alteromonadales</taxon>
        <taxon>Idiomarinaceae</taxon>
        <taxon>Idiomarina</taxon>
    </lineage>
</organism>
<evidence type="ECO:0000259" key="2">
    <source>
        <dbReference type="PROSITE" id="PS50943"/>
    </source>
</evidence>
<evidence type="ECO:0000313" key="4">
    <source>
        <dbReference type="Proteomes" id="UP000286680"/>
    </source>
</evidence>
<dbReference type="PROSITE" id="PS50943">
    <property type="entry name" value="HTH_CROC1"/>
    <property type="match status" value="1"/>
</dbReference>
<dbReference type="Gene3D" id="1.10.260.40">
    <property type="entry name" value="lambda repressor-like DNA-binding domains"/>
    <property type="match status" value="1"/>
</dbReference>
<dbReference type="SUPFAM" id="SSF47413">
    <property type="entry name" value="lambda repressor-like DNA-binding domains"/>
    <property type="match status" value="1"/>
</dbReference>
<dbReference type="InterPro" id="IPR010982">
    <property type="entry name" value="Lambda_DNA-bd_dom_sf"/>
</dbReference>
<dbReference type="GO" id="GO:0003700">
    <property type="term" value="F:DNA-binding transcription factor activity"/>
    <property type="evidence" value="ECO:0007669"/>
    <property type="project" value="TreeGrafter"/>
</dbReference>
<evidence type="ECO:0000313" key="3">
    <source>
        <dbReference type="EMBL" id="RUO43585.1"/>
    </source>
</evidence>
<comment type="caution">
    <text evidence="3">The sequence shown here is derived from an EMBL/GenBank/DDBJ whole genome shotgun (WGS) entry which is preliminary data.</text>
</comment>
<evidence type="ECO:0000256" key="1">
    <source>
        <dbReference type="ARBA" id="ARBA00023125"/>
    </source>
</evidence>
<dbReference type="Proteomes" id="UP000286680">
    <property type="component" value="Unassembled WGS sequence"/>
</dbReference>
<dbReference type="Pfam" id="PF01381">
    <property type="entry name" value="HTH_3"/>
    <property type="match status" value="1"/>
</dbReference>
<dbReference type="GO" id="GO:0003677">
    <property type="term" value="F:DNA binding"/>
    <property type="evidence" value="ECO:0007669"/>
    <property type="project" value="UniProtKB-KW"/>
</dbReference>
<dbReference type="InterPro" id="IPR050807">
    <property type="entry name" value="TransReg_Diox_bact_type"/>
</dbReference>